<comment type="caution">
    <text evidence="1">The sequence shown here is derived from an EMBL/GenBank/DDBJ whole genome shotgun (WGS) entry which is preliminary data.</text>
</comment>
<accession>A0A5C6PJ28</accession>
<protein>
    <submittedName>
        <fullName evidence="1">Uncharacterized protein</fullName>
    </submittedName>
</protein>
<sequence length="87" mass="9747">MQFCRRVLCQPCSARVTSPEEDMEYKMGSCMGISHRQDRKLWILHYNGPTPPAVHTSVRAGDLPTTLVPLSRVHPLSCPATERAAQK</sequence>
<keyword evidence="2" id="KW-1185">Reference proteome</keyword>
<evidence type="ECO:0000313" key="2">
    <source>
        <dbReference type="Proteomes" id="UP000324091"/>
    </source>
</evidence>
<organism evidence="1 2">
    <name type="scientific">Takifugu flavidus</name>
    <name type="common">sansaifugu</name>
    <dbReference type="NCBI Taxonomy" id="433684"/>
    <lineage>
        <taxon>Eukaryota</taxon>
        <taxon>Metazoa</taxon>
        <taxon>Chordata</taxon>
        <taxon>Craniata</taxon>
        <taxon>Vertebrata</taxon>
        <taxon>Euteleostomi</taxon>
        <taxon>Actinopterygii</taxon>
        <taxon>Neopterygii</taxon>
        <taxon>Teleostei</taxon>
        <taxon>Neoteleostei</taxon>
        <taxon>Acanthomorphata</taxon>
        <taxon>Eupercaria</taxon>
        <taxon>Tetraodontiformes</taxon>
        <taxon>Tetradontoidea</taxon>
        <taxon>Tetraodontidae</taxon>
        <taxon>Takifugu</taxon>
    </lineage>
</organism>
<name>A0A5C6PJ28_9TELE</name>
<dbReference type="AlphaFoldDB" id="A0A5C6PJ28"/>
<evidence type="ECO:0000313" key="1">
    <source>
        <dbReference type="EMBL" id="TWW78708.1"/>
    </source>
</evidence>
<reference evidence="1 2" key="1">
    <citation type="submission" date="2019-04" db="EMBL/GenBank/DDBJ databases">
        <title>Chromosome genome assembly for Takifugu flavidus.</title>
        <authorList>
            <person name="Xiao S."/>
        </authorList>
    </citation>
    <scope>NUCLEOTIDE SEQUENCE [LARGE SCALE GENOMIC DNA]</scope>
    <source>
        <strain evidence="1">HTHZ2018</strain>
        <tissue evidence="1">Muscle</tissue>
    </source>
</reference>
<gene>
    <name evidence="1" type="ORF">D4764_11G0008290</name>
</gene>
<dbReference type="Proteomes" id="UP000324091">
    <property type="component" value="Chromosome 11"/>
</dbReference>
<proteinExistence type="predicted"/>
<dbReference type="EMBL" id="RHFK02000003">
    <property type="protein sequence ID" value="TWW78708.1"/>
    <property type="molecule type" value="Genomic_DNA"/>
</dbReference>